<evidence type="ECO:0000259" key="1">
    <source>
        <dbReference type="Pfam" id="PF01869"/>
    </source>
</evidence>
<name>A0ABM6RT77_9FIRM</name>
<dbReference type="InterPro" id="IPR043129">
    <property type="entry name" value="ATPase_NBD"/>
</dbReference>
<dbReference type="PANTHER" id="PTHR43190:SF3">
    <property type="entry name" value="N-ACETYL-D-GLUCOSAMINE KINASE"/>
    <property type="match status" value="1"/>
</dbReference>
<proteinExistence type="predicted"/>
<keyword evidence="3" id="KW-1185">Reference proteome</keyword>
<dbReference type="Pfam" id="PF01869">
    <property type="entry name" value="BcrAD_BadFG"/>
    <property type="match status" value="1"/>
</dbReference>
<dbReference type="EMBL" id="CP019454">
    <property type="protein sequence ID" value="AUW94492.1"/>
    <property type="molecule type" value="Genomic_DNA"/>
</dbReference>
<dbReference type="InterPro" id="IPR052519">
    <property type="entry name" value="Euk-type_GlcNAc_Kinase"/>
</dbReference>
<dbReference type="Proteomes" id="UP000325292">
    <property type="component" value="Chromosome"/>
</dbReference>
<evidence type="ECO:0000313" key="3">
    <source>
        <dbReference type="Proteomes" id="UP000325292"/>
    </source>
</evidence>
<evidence type="ECO:0000313" key="2">
    <source>
        <dbReference type="EMBL" id="AUW94492.1"/>
    </source>
</evidence>
<protein>
    <recommendedName>
        <fullName evidence="1">ATPase BadF/BadG/BcrA/BcrD type domain-containing protein</fullName>
    </recommendedName>
</protein>
<sequence length="290" mass="31228">MWGIDGGGSTTRGVRCERIHDCGPVVAQGPSNILAVGQVTAYQAMAQVLEVLNPSPQESGLVGIAGADRPAVWESWQAFFRDRHLDHTWIVGDYWLPWAALTGGADGTIVILGTGSLVFSVCQGKIERRGGYGWKLGDTGSGLWLGQQGLRLAVQALEGTGEPTALAEAALQWAQARDVVGLINYLYDPSRPVRAPADFAPLVFALAREGDLVSQKLLTEEAYGIVRMVDSAPACSLVGLSGGLAKAWEPYVRTLRPSWRVISENPVYGAIRLGALWEQEGRPYHIEPSH</sequence>
<organism evidence="2 3">
    <name type="scientific">Sulfobacillus thermotolerans</name>
    <dbReference type="NCBI Taxonomy" id="338644"/>
    <lineage>
        <taxon>Bacteria</taxon>
        <taxon>Bacillati</taxon>
        <taxon>Bacillota</taxon>
        <taxon>Clostridia</taxon>
        <taxon>Eubacteriales</taxon>
        <taxon>Clostridiales Family XVII. Incertae Sedis</taxon>
        <taxon>Sulfobacillus</taxon>
    </lineage>
</organism>
<reference evidence="2 3" key="1">
    <citation type="journal article" date="2019" name="Sci. Rep.">
        <title>Sulfobacillus thermotolerans: new insights into resistance and metabolic capacities of acidophilic chemolithotrophs.</title>
        <authorList>
            <person name="Panyushkina A.E."/>
            <person name="Babenko V.V."/>
            <person name="Nikitina A.S."/>
            <person name="Selezneva O.V."/>
            <person name="Tsaplina I.A."/>
            <person name="Letarova M.A."/>
            <person name="Kostryukova E.S."/>
            <person name="Letarov A.V."/>
        </authorList>
    </citation>
    <scope>NUCLEOTIDE SEQUENCE [LARGE SCALE GENOMIC DNA]</scope>
    <source>
        <strain evidence="2 3">Kr1</strain>
    </source>
</reference>
<feature type="domain" description="ATPase BadF/BadG/BcrA/BcrD type" evidence="1">
    <location>
        <begin position="3"/>
        <end position="230"/>
    </location>
</feature>
<dbReference type="PANTHER" id="PTHR43190">
    <property type="entry name" value="N-ACETYL-D-GLUCOSAMINE KINASE"/>
    <property type="match status" value="1"/>
</dbReference>
<gene>
    <name evidence="2" type="ORF">BXT84_11510</name>
</gene>
<dbReference type="InterPro" id="IPR002731">
    <property type="entry name" value="ATPase_BadF"/>
</dbReference>
<accession>A0ABM6RT77</accession>
<dbReference type="Gene3D" id="3.30.420.40">
    <property type="match status" value="2"/>
</dbReference>
<dbReference type="SUPFAM" id="SSF53067">
    <property type="entry name" value="Actin-like ATPase domain"/>
    <property type="match status" value="1"/>
</dbReference>
<dbReference type="CDD" id="cd24007">
    <property type="entry name" value="ASKHA_NBD_eukNAGK-like"/>
    <property type="match status" value="1"/>
</dbReference>